<keyword evidence="2" id="KW-1185">Reference proteome</keyword>
<proteinExistence type="predicted"/>
<name>A0ABT8C5Z1_9BACT</name>
<evidence type="ECO:0000313" key="2">
    <source>
        <dbReference type="Proteomes" id="UP001236663"/>
    </source>
</evidence>
<sequence>MEKRYKNRSKLDFQKRFPEHRAPVINICQTLNGRMEMFEKSLIIATIAKELMNLAGNALNFGGLSPQKLAPFFICL</sequence>
<accession>A0ABT8C5Z1</accession>
<evidence type="ECO:0000313" key="1">
    <source>
        <dbReference type="EMBL" id="MDN3688166.1"/>
    </source>
</evidence>
<dbReference type="RefSeq" id="WP_205602130.1">
    <property type="nucleotide sequence ID" value="NZ_JAUFQS010000008.1"/>
</dbReference>
<dbReference type="EMBL" id="JAUFQS010000008">
    <property type="protein sequence ID" value="MDN3688166.1"/>
    <property type="molecule type" value="Genomic_DNA"/>
</dbReference>
<reference evidence="2" key="1">
    <citation type="journal article" date="2019" name="Int. J. Syst. Evol. Microbiol.">
        <title>The Global Catalogue of Microorganisms (GCM) 10K type strain sequencing project: providing services to taxonomists for standard genome sequencing and annotation.</title>
        <authorList>
            <consortium name="The Broad Institute Genomics Platform"/>
            <consortium name="The Broad Institute Genome Sequencing Center for Infectious Disease"/>
            <person name="Wu L."/>
            <person name="Ma J."/>
        </authorList>
    </citation>
    <scope>NUCLEOTIDE SEQUENCE [LARGE SCALE GENOMIC DNA]</scope>
    <source>
        <strain evidence="2">CECT 7706</strain>
    </source>
</reference>
<dbReference type="Proteomes" id="UP001236663">
    <property type="component" value="Unassembled WGS sequence"/>
</dbReference>
<comment type="caution">
    <text evidence="1">The sequence shown here is derived from an EMBL/GenBank/DDBJ whole genome shotgun (WGS) entry which is preliminary data.</text>
</comment>
<organism evidence="1 2">
    <name type="scientific">Cyclobacterium jeungdonense</name>
    <dbReference type="NCBI Taxonomy" id="708087"/>
    <lineage>
        <taxon>Bacteria</taxon>
        <taxon>Pseudomonadati</taxon>
        <taxon>Bacteroidota</taxon>
        <taxon>Cytophagia</taxon>
        <taxon>Cytophagales</taxon>
        <taxon>Cyclobacteriaceae</taxon>
        <taxon>Cyclobacterium</taxon>
    </lineage>
</organism>
<protein>
    <submittedName>
        <fullName evidence="1">Uncharacterized protein</fullName>
    </submittedName>
</protein>
<gene>
    <name evidence="1" type="ORF">QWZ15_10020</name>
</gene>